<keyword evidence="1" id="KW-0472">Membrane</keyword>
<dbReference type="Proteomes" id="UP001321473">
    <property type="component" value="Unassembled WGS sequence"/>
</dbReference>
<proteinExistence type="predicted"/>
<keyword evidence="1" id="KW-0812">Transmembrane</keyword>
<evidence type="ECO:0000313" key="3">
    <source>
        <dbReference type="Proteomes" id="UP001321473"/>
    </source>
</evidence>
<sequence length="332" mass="36319">LQSEISVRRKLCTIHEQLARAAVLTCTLASAISLNRNRASVFFTEYFRARFKAEVTNTLVWTAMLLPMEYVSWLLAWLQIRTCVLRYLPVECLRLLLFGSWIVILAVADKHVGVKTSVDELRPLGMLCLVLAYSVPWSHHGAIGGVGGLARSLPWGVIITVAGSGAISLVVKKGASLRGAETYCEGRTVCILCWKQRASSGQLLRKRSDLKRIPANDAALESLGASSIEDIVQKSVPGLRHEPAGVAVNCVVQLVFPQQPDAWLGVIDACVGRLLDIGAHRGIRHDRRVVQLTCPLQTLASMMGFNRSRISGIRSVQVDASARNSTEEIVQA</sequence>
<organism evidence="2 3">
    <name type="scientific">Amblyomma americanum</name>
    <name type="common">Lone star tick</name>
    <dbReference type="NCBI Taxonomy" id="6943"/>
    <lineage>
        <taxon>Eukaryota</taxon>
        <taxon>Metazoa</taxon>
        <taxon>Ecdysozoa</taxon>
        <taxon>Arthropoda</taxon>
        <taxon>Chelicerata</taxon>
        <taxon>Arachnida</taxon>
        <taxon>Acari</taxon>
        <taxon>Parasitiformes</taxon>
        <taxon>Ixodida</taxon>
        <taxon>Ixodoidea</taxon>
        <taxon>Ixodidae</taxon>
        <taxon>Amblyomminae</taxon>
        <taxon>Amblyomma</taxon>
    </lineage>
</organism>
<evidence type="ECO:0000313" key="2">
    <source>
        <dbReference type="EMBL" id="KAK8760571.1"/>
    </source>
</evidence>
<dbReference type="EMBL" id="JARKHS020032184">
    <property type="protein sequence ID" value="KAK8760571.1"/>
    <property type="molecule type" value="Genomic_DNA"/>
</dbReference>
<comment type="caution">
    <text evidence="2">The sequence shown here is derived from an EMBL/GenBank/DDBJ whole genome shotgun (WGS) entry which is preliminary data.</text>
</comment>
<gene>
    <name evidence="2" type="ORF">V5799_028160</name>
</gene>
<reference evidence="2 3" key="1">
    <citation type="journal article" date="2023" name="Arcadia Sci">
        <title>De novo assembly of a long-read Amblyomma americanum tick genome.</title>
        <authorList>
            <person name="Chou S."/>
            <person name="Poskanzer K.E."/>
            <person name="Rollins M."/>
            <person name="Thuy-Boun P.S."/>
        </authorList>
    </citation>
    <scope>NUCLEOTIDE SEQUENCE [LARGE SCALE GENOMIC DNA]</scope>
    <source>
        <strain evidence="2">F_SG_1</strain>
        <tissue evidence="2">Salivary glands</tissue>
    </source>
</reference>
<feature type="transmembrane region" description="Helical" evidence="1">
    <location>
        <begin position="120"/>
        <end position="140"/>
    </location>
</feature>
<evidence type="ECO:0000256" key="1">
    <source>
        <dbReference type="SAM" id="Phobius"/>
    </source>
</evidence>
<accession>A0AAQ4DDN1</accession>
<feature type="non-terminal residue" evidence="2">
    <location>
        <position position="1"/>
    </location>
</feature>
<feature type="transmembrane region" description="Helical" evidence="1">
    <location>
        <begin position="86"/>
        <end position="108"/>
    </location>
</feature>
<name>A0AAQ4DDN1_AMBAM</name>
<keyword evidence="3" id="KW-1185">Reference proteome</keyword>
<feature type="transmembrane region" description="Helical" evidence="1">
    <location>
        <begin position="152"/>
        <end position="171"/>
    </location>
</feature>
<keyword evidence="1" id="KW-1133">Transmembrane helix</keyword>
<dbReference type="AlphaFoldDB" id="A0AAQ4DDN1"/>
<feature type="transmembrane region" description="Helical" evidence="1">
    <location>
        <begin position="58"/>
        <end position="80"/>
    </location>
</feature>
<protein>
    <submittedName>
        <fullName evidence="2">Uncharacterized protein</fullName>
    </submittedName>
</protein>